<protein>
    <submittedName>
        <fullName evidence="1">Type I site-specific restriction-modification system, R (Restriction) subunit</fullName>
    </submittedName>
</protein>
<accession>H8K702</accession>
<dbReference type="HOGENOM" id="CLU_3238926_0_0_5"/>
<dbReference type="EMBL" id="CP003338">
    <property type="protein sequence ID" value="AFC71045.1"/>
    <property type="molecule type" value="Genomic_DNA"/>
</dbReference>
<dbReference type="RefSeq" id="WP_014412574.1">
    <property type="nucleotide sequence ID" value="NC_017058.1"/>
</dbReference>
<keyword evidence="2" id="KW-1185">Reference proteome</keyword>
<dbReference type="STRING" id="1105110.MC5_03585"/>
<sequence length="53" mass="6188">MDKNTKILNEIRNSLDDYFFDVVEKNMGIIFKPEDLNEVVESLIDFAKAHEAK</sequence>
<dbReference type="AlphaFoldDB" id="H8K702"/>
<dbReference type="KEGG" id="rau:MC5_03585"/>
<gene>
    <name evidence="1" type="ordered locus">MC5_03585</name>
</gene>
<name>H8K702_RICAC</name>
<dbReference type="REBASE" id="46469">
    <property type="entry name" value="RauCORF3540P"/>
</dbReference>
<dbReference type="Proteomes" id="UP000007589">
    <property type="component" value="Chromosome"/>
</dbReference>
<proteinExistence type="predicted"/>
<evidence type="ECO:0000313" key="2">
    <source>
        <dbReference type="Proteomes" id="UP000007589"/>
    </source>
</evidence>
<evidence type="ECO:0000313" key="1">
    <source>
        <dbReference type="EMBL" id="AFC71045.1"/>
    </source>
</evidence>
<reference evidence="2" key="1">
    <citation type="submission" date="2012-02" db="EMBL/GenBank/DDBJ databases">
        <title>Complete genome sequence of Rickettsia australis strain Cutlack.</title>
        <authorList>
            <person name="Johnson S.L."/>
            <person name="Munk A.C."/>
            <person name="Han S."/>
            <person name="Bruce D.C."/>
            <person name="Dasch G.A."/>
        </authorList>
    </citation>
    <scope>NUCLEOTIDE SEQUENCE [LARGE SCALE GENOMIC DNA]</scope>
    <source>
        <strain evidence="2">Cutlack</strain>
    </source>
</reference>
<organism evidence="1 2">
    <name type="scientific">Rickettsia australis (strain Cutlack)</name>
    <dbReference type="NCBI Taxonomy" id="1105110"/>
    <lineage>
        <taxon>Bacteria</taxon>
        <taxon>Pseudomonadati</taxon>
        <taxon>Pseudomonadota</taxon>
        <taxon>Alphaproteobacteria</taxon>
        <taxon>Rickettsiales</taxon>
        <taxon>Rickettsiaceae</taxon>
        <taxon>Rickettsieae</taxon>
        <taxon>Rickettsia</taxon>
        <taxon>spotted fever group</taxon>
    </lineage>
</organism>